<dbReference type="InterPro" id="IPR029063">
    <property type="entry name" value="SAM-dependent_MTases_sf"/>
</dbReference>
<dbReference type="SUPFAM" id="SSF53335">
    <property type="entry name" value="S-adenosyl-L-methionine-dependent methyltransferases"/>
    <property type="match status" value="1"/>
</dbReference>
<dbReference type="AlphaFoldDB" id="A0A0G0YRX0"/>
<sequence length="249" mass="28705">MVTSKEIEKMASMEDEYWWHIGKRYLVNSLIERHFGNKKNLNILDVGCGTGALAHFLTKFGDVTGFDMSPDAIEFCKHKGLSNVFVQDVSKLEGEKHARKFNLIVALDVLEHVQDDILVMQKIREMLSDDGLFFVNVPAHKFLWSEHDEALEHKRRYHRLELTKKLNDAGFKIVSNSYFVTVISPLIILYRAWGNIFGKSAYPKTSYVLLPKMLNDFLVTLLKIETWILLKTFIPFGVTLNVVARKNKV</sequence>
<dbReference type="Gene3D" id="3.40.50.150">
    <property type="entry name" value="Vaccinia Virus protein VP39"/>
    <property type="match status" value="1"/>
</dbReference>
<proteinExistence type="predicted"/>
<dbReference type="CDD" id="cd02440">
    <property type="entry name" value="AdoMet_MTases"/>
    <property type="match status" value="1"/>
</dbReference>
<keyword evidence="2" id="KW-0808">Transferase</keyword>
<dbReference type="Pfam" id="PF13489">
    <property type="entry name" value="Methyltransf_23"/>
    <property type="match status" value="1"/>
</dbReference>
<gene>
    <name evidence="2" type="ORF">UU55_C0005G0016</name>
</gene>
<comment type="caution">
    <text evidence="2">The sequence shown here is derived from an EMBL/GenBank/DDBJ whole genome shotgun (WGS) entry which is preliminary data.</text>
</comment>
<keyword evidence="1" id="KW-0812">Transmembrane</keyword>
<dbReference type="Proteomes" id="UP000033947">
    <property type="component" value="Unassembled WGS sequence"/>
</dbReference>
<dbReference type="GO" id="GO:0032259">
    <property type="term" value="P:methylation"/>
    <property type="evidence" value="ECO:0007669"/>
    <property type="project" value="UniProtKB-KW"/>
</dbReference>
<organism evidence="2 3">
    <name type="scientific">candidate division WWE3 bacterium GW2011_GWC2_41_23</name>
    <dbReference type="NCBI Taxonomy" id="1619123"/>
    <lineage>
        <taxon>Bacteria</taxon>
        <taxon>Katanobacteria</taxon>
    </lineage>
</organism>
<name>A0A0G0YRX0_UNCKA</name>
<dbReference type="EMBL" id="LCBB01000005">
    <property type="protein sequence ID" value="KKS03108.1"/>
    <property type="molecule type" value="Genomic_DNA"/>
</dbReference>
<feature type="transmembrane region" description="Helical" evidence="1">
    <location>
        <begin position="226"/>
        <end position="244"/>
    </location>
</feature>
<keyword evidence="1" id="KW-0472">Membrane</keyword>
<dbReference type="GO" id="GO:0008168">
    <property type="term" value="F:methyltransferase activity"/>
    <property type="evidence" value="ECO:0007669"/>
    <property type="project" value="UniProtKB-KW"/>
</dbReference>
<evidence type="ECO:0000313" key="3">
    <source>
        <dbReference type="Proteomes" id="UP000033947"/>
    </source>
</evidence>
<keyword evidence="1" id="KW-1133">Transmembrane helix</keyword>
<dbReference type="PANTHER" id="PTHR43861">
    <property type="entry name" value="TRANS-ACONITATE 2-METHYLTRANSFERASE-RELATED"/>
    <property type="match status" value="1"/>
</dbReference>
<evidence type="ECO:0000256" key="1">
    <source>
        <dbReference type="SAM" id="Phobius"/>
    </source>
</evidence>
<protein>
    <submittedName>
        <fullName evidence="2">Methyltransferase type 11</fullName>
    </submittedName>
</protein>
<evidence type="ECO:0000313" key="2">
    <source>
        <dbReference type="EMBL" id="KKS03108.1"/>
    </source>
</evidence>
<accession>A0A0G0YRX0</accession>
<keyword evidence="2" id="KW-0489">Methyltransferase</keyword>
<reference evidence="2 3" key="1">
    <citation type="journal article" date="2015" name="Nature">
        <title>rRNA introns, odd ribosomes, and small enigmatic genomes across a large radiation of phyla.</title>
        <authorList>
            <person name="Brown C.T."/>
            <person name="Hug L.A."/>
            <person name="Thomas B.C."/>
            <person name="Sharon I."/>
            <person name="Castelle C.J."/>
            <person name="Singh A."/>
            <person name="Wilkins M.J."/>
            <person name="Williams K.H."/>
            <person name="Banfield J.F."/>
        </authorList>
    </citation>
    <scope>NUCLEOTIDE SEQUENCE [LARGE SCALE GENOMIC DNA]</scope>
</reference>
<feature type="transmembrane region" description="Helical" evidence="1">
    <location>
        <begin position="173"/>
        <end position="193"/>
    </location>
</feature>